<evidence type="ECO:0000259" key="3">
    <source>
        <dbReference type="Pfam" id="PF26150"/>
    </source>
</evidence>
<dbReference type="Proteomes" id="UP000326924">
    <property type="component" value="Unassembled WGS sequence"/>
</dbReference>
<dbReference type="Pfam" id="PF26174">
    <property type="entry name" value="LEA-2_1"/>
    <property type="match status" value="1"/>
</dbReference>
<dbReference type="InterPro" id="IPR059065">
    <property type="entry name" value="Ig_Tag1-like_4th"/>
</dbReference>
<reference evidence="5 6" key="1">
    <citation type="submission" date="2019-09" db="EMBL/GenBank/DDBJ databases">
        <title>Draft genome of the ectomycorrhizal ascomycete Sphaerosporella brunnea.</title>
        <authorList>
            <consortium name="DOE Joint Genome Institute"/>
            <person name="Benucci G.M."/>
            <person name="Marozzi G."/>
            <person name="Antonielli L."/>
            <person name="Sanchez S."/>
            <person name="Marco P."/>
            <person name="Wang X."/>
            <person name="Falini L.B."/>
            <person name="Barry K."/>
            <person name="Haridas S."/>
            <person name="Lipzen A."/>
            <person name="Labutti K."/>
            <person name="Grigoriev I.V."/>
            <person name="Murat C."/>
            <person name="Martin F."/>
            <person name="Albertini E."/>
            <person name="Donnini D."/>
            <person name="Bonito G."/>
        </authorList>
    </citation>
    <scope>NUCLEOTIDE SEQUENCE [LARGE SCALE GENOMIC DNA]</scope>
    <source>
        <strain evidence="5 6">Sb_GMNB300</strain>
    </source>
</reference>
<evidence type="ECO:0008006" key="7">
    <source>
        <dbReference type="Google" id="ProtNLM"/>
    </source>
</evidence>
<dbReference type="InterPro" id="IPR055011">
    <property type="entry name" value="Tag1_C"/>
</dbReference>
<dbReference type="AlphaFoldDB" id="A0A5J5F2Z1"/>
<feature type="domain" description="Tag1 C-terminal" evidence="2">
    <location>
        <begin position="430"/>
        <end position="539"/>
    </location>
</feature>
<proteinExistence type="predicted"/>
<evidence type="ECO:0000313" key="6">
    <source>
        <dbReference type="Proteomes" id="UP000326924"/>
    </source>
</evidence>
<keyword evidence="1" id="KW-1133">Transmembrane helix</keyword>
<dbReference type="InParanoid" id="A0A5J5F2Z1"/>
<keyword evidence="6" id="KW-1185">Reference proteome</keyword>
<evidence type="ECO:0000259" key="2">
    <source>
        <dbReference type="Pfam" id="PF22786"/>
    </source>
</evidence>
<dbReference type="Pfam" id="PF26150">
    <property type="entry name" value="LEA-2_4"/>
    <property type="match status" value="1"/>
</dbReference>
<dbReference type="Pfam" id="PF22786">
    <property type="entry name" value="Tag1_C"/>
    <property type="match status" value="1"/>
</dbReference>
<dbReference type="OrthoDB" id="5596576at2759"/>
<dbReference type="PANTHER" id="PTHR35895:SF3">
    <property type="entry name" value="PRE-RRNA PROCESSING PROTEIN"/>
    <property type="match status" value="1"/>
</dbReference>
<comment type="caution">
    <text evidence="5">The sequence shown here is derived from an EMBL/GenBank/DDBJ whole genome shotgun (WGS) entry which is preliminary data.</text>
</comment>
<evidence type="ECO:0000259" key="4">
    <source>
        <dbReference type="Pfam" id="PF26153"/>
    </source>
</evidence>
<name>A0A5J5F2Z1_9PEZI</name>
<evidence type="ECO:0000256" key="1">
    <source>
        <dbReference type="SAM" id="Phobius"/>
    </source>
</evidence>
<accession>A0A5J5F2Z1</accession>
<dbReference type="InterPro" id="IPR059066">
    <property type="entry name" value="Ig_Tag1-like_5th"/>
</dbReference>
<feature type="transmembrane region" description="Helical" evidence="1">
    <location>
        <begin position="50"/>
        <end position="73"/>
    </location>
</feature>
<evidence type="ECO:0000313" key="5">
    <source>
        <dbReference type="EMBL" id="KAA8910417.1"/>
    </source>
</evidence>
<feature type="domain" description="Tag1-like fifth Ig-like" evidence="4">
    <location>
        <begin position="689"/>
        <end position="797"/>
    </location>
</feature>
<dbReference type="InterPro" id="IPR046368">
    <property type="entry name" value="Tag1"/>
</dbReference>
<dbReference type="PANTHER" id="PTHR35895">
    <property type="entry name" value="CHROMOSOME 16, WHOLE GENOME SHOTGUN SEQUENCE"/>
    <property type="match status" value="1"/>
</dbReference>
<keyword evidence="1" id="KW-0472">Membrane</keyword>
<feature type="domain" description="Tag1-like fourth Ig-like" evidence="3">
    <location>
        <begin position="549"/>
        <end position="664"/>
    </location>
</feature>
<dbReference type="EMBL" id="VXIS01000046">
    <property type="protein sequence ID" value="KAA8910417.1"/>
    <property type="molecule type" value="Genomic_DNA"/>
</dbReference>
<keyword evidence="1" id="KW-0812">Transmembrane</keyword>
<organism evidence="5 6">
    <name type="scientific">Sphaerosporella brunnea</name>
    <dbReference type="NCBI Taxonomy" id="1250544"/>
    <lineage>
        <taxon>Eukaryota</taxon>
        <taxon>Fungi</taxon>
        <taxon>Dikarya</taxon>
        <taxon>Ascomycota</taxon>
        <taxon>Pezizomycotina</taxon>
        <taxon>Pezizomycetes</taxon>
        <taxon>Pezizales</taxon>
        <taxon>Pyronemataceae</taxon>
        <taxon>Sphaerosporella</taxon>
    </lineage>
</organism>
<protein>
    <recommendedName>
        <fullName evidence="7">Pre-rRNA processing protein</fullName>
    </recommendedName>
</protein>
<gene>
    <name evidence="5" type="ORF">FN846DRAFT_775228</name>
</gene>
<dbReference type="GO" id="GO:0000329">
    <property type="term" value="C:fungal-type vacuole membrane"/>
    <property type="evidence" value="ECO:0007669"/>
    <property type="project" value="InterPro"/>
</dbReference>
<dbReference type="Pfam" id="PF26153">
    <property type="entry name" value="LEA-2L_5"/>
    <property type="match status" value="1"/>
</dbReference>
<sequence>MPSTPADETPRTPGAGKATIATTPLTVITVPTPGPPTSSKDKPIARHKKWVSIIALTMLCGGVLAVLCVGFFVPATAEQYAQEAVSLDLSSLSVDSFTEAGVKVRVRANVDVDARRVKNWYVRTIGRVGTAMVRSVHVNDLQIKAWAPNYHWAFLGEARVPAMTIDLQNGHTTILNFVADIMPPDVETIRLLAAEYLSGNLHTLNVVGAADLTLKKGFLWLNRRDIFRKFTLSDLPSLPAFDLTKIYIQEVQLDNKKAILANVSVVIENPYPFALEVPPLGFQVSIPGCDANSRIKTAAATTSDIIIKSRKDILVDASGLVQSLPAKLVAACPGSDLSPMDLFLGNYLHGQKAIVFVSGDGSNKDDRVPEWLVKMLSSVTVPVPFPGHNFENVIRSFSLSHVNIKLPDGNSDAPMLSATIEAIIALPEEMNLPLNITKLKATADTSYLKKKFGTLDIKDWIPAESERVPDKNLLRVRGVVRDAPLNVSNYEVFSQVIQKMLFGGGNVNLGINGTADAGIDTFLGDFVVHDLPASGNITLDVPKFGNMPHPKLNDIKIDSSTEKSMNLIISVSMENPTPWEAVVPYSNLLLSHDGFVLGNGTVRDLHLTKGVNNITVEAAWDPITYGGEGGLEAAEKMMGHYISGHNISLTLSTHKGSFPSIPALGKALENIKITIPAPRLGSSNPSEPPAHFIESATMHLFSSSADFVIKNPLPHNGILMHVLDGEAIYEGSTLGTINYTNKFLIKPGKNGATHTPRLPVNWNMDSVGYDAMWAVFGGDLKIYAQAWARLSIGNCLMRVFYNGSEPIGAHIRI</sequence>